<dbReference type="Proteomes" id="UP001058124">
    <property type="component" value="Unassembled WGS sequence"/>
</dbReference>
<name>A0AAV5MWN8_9GAMM</name>
<protein>
    <submittedName>
        <fullName evidence="1">Uncharacterized protein</fullName>
    </submittedName>
</protein>
<dbReference type="PROSITE" id="PS51257">
    <property type="entry name" value="PROKAR_LIPOPROTEIN"/>
    <property type="match status" value="1"/>
</dbReference>
<dbReference type="Pfam" id="PF21900">
    <property type="entry name" value="DUF6920"/>
    <property type="match status" value="1"/>
</dbReference>
<sequence length="285" mass="32110">MQKSFFPKRRILIAVGLTIAVIFIWIACAIRQTERDIAIHVDSVRKIAMANDIPPEQFAGLAHLPTPVQKYLRFAVPNPQSAYRLVNAELEGQFRRPLMTEFSPTSANLVVAIGEPAMLFSAKTSMELGLWAKAYDFFANGKMEMRAKIASAIAVVDEKETPELNRTSLRRWLLESPLYPLSLFPGGPVRWESIDDTRARAIVSGFGMETSLIATFRPDGSLEAFFSEEDGDLTTPYHGSGEYALRNDYRLVQGMMIPHSFEIARASKGQRYPFWRGKIRAITFE</sequence>
<dbReference type="InterPro" id="IPR054213">
    <property type="entry name" value="DUF6920"/>
</dbReference>
<evidence type="ECO:0000313" key="2">
    <source>
        <dbReference type="Proteomes" id="UP001058124"/>
    </source>
</evidence>
<accession>A0AAV5MWN8</accession>
<evidence type="ECO:0000313" key="1">
    <source>
        <dbReference type="EMBL" id="GKX54255.1"/>
    </source>
</evidence>
<organism evidence="1 2">
    <name type="scientific">Leminorella grimontii</name>
    <dbReference type="NCBI Taxonomy" id="82981"/>
    <lineage>
        <taxon>Bacteria</taxon>
        <taxon>Pseudomonadati</taxon>
        <taxon>Pseudomonadota</taxon>
        <taxon>Gammaproteobacteria</taxon>
        <taxon>Enterobacterales</taxon>
        <taxon>Budviciaceae</taxon>
        <taxon>Leminorella</taxon>
    </lineage>
</organism>
<proteinExistence type="predicted"/>
<dbReference type="AlphaFoldDB" id="A0AAV5MWN8"/>
<dbReference type="EMBL" id="BRLH01000001">
    <property type="protein sequence ID" value="GKX54255.1"/>
    <property type="molecule type" value="Genomic_DNA"/>
</dbReference>
<keyword evidence="2" id="KW-1185">Reference proteome</keyword>
<dbReference type="RefSeq" id="WP_027272838.1">
    <property type="nucleotide sequence ID" value="NZ_BRLH01000001.1"/>
</dbReference>
<comment type="caution">
    <text evidence="1">The sequence shown here is derived from an EMBL/GenBank/DDBJ whole genome shotgun (WGS) entry which is preliminary data.</text>
</comment>
<reference evidence="1" key="1">
    <citation type="submission" date="2022-06" db="EMBL/GenBank/DDBJ databases">
        <title>Draft genome sequences of Leminorella grimontii str. JCM5902.</title>
        <authorList>
            <person name="Wakabayashi Y."/>
            <person name="Kojima K."/>
        </authorList>
    </citation>
    <scope>NUCLEOTIDE SEQUENCE</scope>
    <source>
        <strain evidence="1">JCM 5902</strain>
    </source>
</reference>
<gene>
    <name evidence="1" type="ORF">SOASR030_03670</name>
</gene>